<dbReference type="PANTHER" id="PTHR30154:SF34">
    <property type="entry name" value="TRANSCRIPTIONAL REGULATOR AZLB"/>
    <property type="match status" value="1"/>
</dbReference>
<dbReference type="Pfam" id="PF01037">
    <property type="entry name" value="AsnC_trans_reg"/>
    <property type="match status" value="1"/>
</dbReference>
<dbReference type="InterPro" id="IPR000485">
    <property type="entry name" value="AsnC-type_HTH_dom"/>
</dbReference>
<dbReference type="InterPro" id="IPR011991">
    <property type="entry name" value="ArsR-like_HTH"/>
</dbReference>
<dbReference type="Gene3D" id="1.10.10.10">
    <property type="entry name" value="Winged helix-like DNA-binding domain superfamily/Winged helix DNA-binding domain"/>
    <property type="match status" value="1"/>
</dbReference>
<dbReference type="PROSITE" id="PS50956">
    <property type="entry name" value="HTH_ASNC_2"/>
    <property type="match status" value="1"/>
</dbReference>
<dbReference type="CDD" id="cd00090">
    <property type="entry name" value="HTH_ARSR"/>
    <property type="match status" value="1"/>
</dbReference>
<dbReference type="AlphaFoldDB" id="A0A7W4UQW1"/>
<evidence type="ECO:0000256" key="3">
    <source>
        <dbReference type="ARBA" id="ARBA00023163"/>
    </source>
</evidence>
<dbReference type="SUPFAM" id="SSF54909">
    <property type="entry name" value="Dimeric alpha+beta barrel"/>
    <property type="match status" value="1"/>
</dbReference>
<gene>
    <name evidence="5" type="ORF">FHX72_003132</name>
</gene>
<evidence type="ECO:0000259" key="4">
    <source>
        <dbReference type="PROSITE" id="PS50956"/>
    </source>
</evidence>
<dbReference type="EMBL" id="JACHWJ010000005">
    <property type="protein sequence ID" value="MBB2958980.1"/>
    <property type="molecule type" value="Genomic_DNA"/>
</dbReference>
<dbReference type="Proteomes" id="UP000545286">
    <property type="component" value="Unassembled WGS sequence"/>
</dbReference>
<evidence type="ECO:0000313" key="5">
    <source>
        <dbReference type="EMBL" id="MBB2958980.1"/>
    </source>
</evidence>
<dbReference type="GO" id="GO:0005829">
    <property type="term" value="C:cytosol"/>
    <property type="evidence" value="ECO:0007669"/>
    <property type="project" value="TreeGrafter"/>
</dbReference>
<dbReference type="PRINTS" id="PR00033">
    <property type="entry name" value="HTHASNC"/>
</dbReference>
<keyword evidence="6" id="KW-1185">Reference proteome</keyword>
<dbReference type="InterPro" id="IPR019888">
    <property type="entry name" value="Tscrpt_reg_AsnC-like"/>
</dbReference>
<dbReference type="SMART" id="SM00344">
    <property type="entry name" value="HTH_ASNC"/>
    <property type="match status" value="1"/>
</dbReference>
<evidence type="ECO:0000256" key="2">
    <source>
        <dbReference type="ARBA" id="ARBA00023125"/>
    </source>
</evidence>
<dbReference type="Gene3D" id="3.30.70.920">
    <property type="match status" value="1"/>
</dbReference>
<evidence type="ECO:0000313" key="6">
    <source>
        <dbReference type="Proteomes" id="UP000545286"/>
    </source>
</evidence>
<dbReference type="PANTHER" id="PTHR30154">
    <property type="entry name" value="LEUCINE-RESPONSIVE REGULATORY PROTEIN"/>
    <property type="match status" value="1"/>
</dbReference>
<dbReference type="InterPro" id="IPR036390">
    <property type="entry name" value="WH_DNA-bd_sf"/>
</dbReference>
<keyword evidence="2 5" id="KW-0238">DNA-binding</keyword>
<dbReference type="InterPro" id="IPR011008">
    <property type="entry name" value="Dimeric_a/b-barrel"/>
</dbReference>
<dbReference type="SUPFAM" id="SSF46785">
    <property type="entry name" value="Winged helix' DNA-binding domain"/>
    <property type="match status" value="1"/>
</dbReference>
<protein>
    <submittedName>
        <fullName evidence="5">DNA-binding Lrp family transcriptional regulator</fullName>
    </submittedName>
</protein>
<sequence>MDRFDREILAELQDDARVSVTALADRVHLSVSACHRRLRDLEASGVIAAYRAHLDPAAVDLAFQAIVFVTMREGDSRILVEFETAVTEIEAVTDAQRLFGQPDYLLRVATKDLDSFRLLYDETLGALPGVLRLSTTLVMKNLLQGRPLPL</sequence>
<dbReference type="RefSeq" id="WP_183626191.1">
    <property type="nucleotide sequence ID" value="NZ_JACHWJ010000005.1"/>
</dbReference>
<reference evidence="5 6" key="1">
    <citation type="submission" date="2020-08" db="EMBL/GenBank/DDBJ databases">
        <title>Sequencing the genomes of 1000 actinobacteria strains.</title>
        <authorList>
            <person name="Klenk H.-P."/>
        </authorList>
    </citation>
    <scope>NUCLEOTIDE SEQUENCE [LARGE SCALE GENOMIC DNA]</scope>
    <source>
        <strain evidence="5 6">DSM 20419</strain>
    </source>
</reference>
<accession>A0A7W4UQW1</accession>
<dbReference type="GO" id="GO:0043565">
    <property type="term" value="F:sequence-specific DNA binding"/>
    <property type="evidence" value="ECO:0007669"/>
    <property type="project" value="InterPro"/>
</dbReference>
<comment type="caution">
    <text evidence="5">The sequence shown here is derived from an EMBL/GenBank/DDBJ whole genome shotgun (WGS) entry which is preliminary data.</text>
</comment>
<proteinExistence type="predicted"/>
<keyword evidence="1" id="KW-0805">Transcription regulation</keyword>
<evidence type="ECO:0000256" key="1">
    <source>
        <dbReference type="ARBA" id="ARBA00023015"/>
    </source>
</evidence>
<dbReference type="GO" id="GO:0043200">
    <property type="term" value="P:response to amino acid"/>
    <property type="evidence" value="ECO:0007669"/>
    <property type="project" value="TreeGrafter"/>
</dbReference>
<feature type="domain" description="HTH asnC-type" evidence="4">
    <location>
        <begin position="1"/>
        <end position="62"/>
    </location>
</feature>
<keyword evidence="3" id="KW-0804">Transcription</keyword>
<name>A0A7W4UQW1_9MICO</name>
<organism evidence="5 6">
    <name type="scientific">Pseudoclavibacter helvolus</name>
    <dbReference type="NCBI Taxonomy" id="255205"/>
    <lineage>
        <taxon>Bacteria</taxon>
        <taxon>Bacillati</taxon>
        <taxon>Actinomycetota</taxon>
        <taxon>Actinomycetes</taxon>
        <taxon>Micrococcales</taxon>
        <taxon>Microbacteriaceae</taxon>
        <taxon>Pseudoclavibacter</taxon>
    </lineage>
</organism>
<dbReference type="InterPro" id="IPR036388">
    <property type="entry name" value="WH-like_DNA-bd_sf"/>
</dbReference>
<dbReference type="InterPro" id="IPR019887">
    <property type="entry name" value="Tscrpt_reg_AsnC/Lrp_C"/>
</dbReference>
<dbReference type="Pfam" id="PF13412">
    <property type="entry name" value="HTH_24"/>
    <property type="match status" value="1"/>
</dbReference>